<gene>
    <name evidence="2" type="ORF">AHIS1636_36410</name>
</gene>
<evidence type="ECO:0000313" key="2">
    <source>
        <dbReference type="EMBL" id="GLB69198.1"/>
    </source>
</evidence>
<comment type="caution">
    <text evidence="2">The sequence shown here is derived from an EMBL/GenBank/DDBJ whole genome shotgun (WGS) entry which is preliminary data.</text>
</comment>
<reference evidence="2 3" key="1">
    <citation type="journal article" date="2023" name="Int. J. Syst. Evol. Microbiol.">
        <title>Arthrobacter mangrovi sp. nov., an actinobacterium isolated from the rhizosphere of a mangrove.</title>
        <authorList>
            <person name="Hamada M."/>
            <person name="Saitou S."/>
            <person name="Enomoto N."/>
            <person name="Nanri K."/>
            <person name="Hidaka K."/>
            <person name="Miura T."/>
            <person name="Tamura T."/>
        </authorList>
    </citation>
    <scope>NUCLEOTIDE SEQUENCE [LARGE SCALE GENOMIC DNA]</scope>
    <source>
        <strain evidence="2 3">NBRC 112813</strain>
    </source>
</reference>
<keyword evidence="1" id="KW-0812">Transmembrane</keyword>
<sequence>MGHDILLARHGNTITSMRFDRRTNSVVALLDDGRVDRAPNLISPDMPQPVGITGLTADDRKLLGIMTGTFAGLGALMVGGVLAMVQFGQQLGLTEAAAYIPQSAGF</sequence>
<proteinExistence type="predicted"/>
<keyword evidence="1" id="KW-0472">Membrane</keyword>
<accession>A0ABQ5MZ10</accession>
<keyword evidence="1" id="KW-1133">Transmembrane helix</keyword>
<feature type="transmembrane region" description="Helical" evidence="1">
    <location>
        <begin position="62"/>
        <end position="85"/>
    </location>
</feature>
<organism evidence="2 3">
    <name type="scientific">Arthrobacter mangrovi</name>
    <dbReference type="NCBI Taxonomy" id="2966350"/>
    <lineage>
        <taxon>Bacteria</taxon>
        <taxon>Bacillati</taxon>
        <taxon>Actinomycetota</taxon>
        <taxon>Actinomycetes</taxon>
        <taxon>Micrococcales</taxon>
        <taxon>Micrococcaceae</taxon>
        <taxon>Arthrobacter</taxon>
    </lineage>
</organism>
<keyword evidence="3" id="KW-1185">Reference proteome</keyword>
<dbReference type="Proteomes" id="UP001209654">
    <property type="component" value="Unassembled WGS sequence"/>
</dbReference>
<dbReference type="EMBL" id="BRVS01000028">
    <property type="protein sequence ID" value="GLB69198.1"/>
    <property type="molecule type" value="Genomic_DNA"/>
</dbReference>
<evidence type="ECO:0000313" key="3">
    <source>
        <dbReference type="Proteomes" id="UP001209654"/>
    </source>
</evidence>
<protein>
    <submittedName>
        <fullName evidence="2">Uncharacterized protein</fullName>
    </submittedName>
</protein>
<name>A0ABQ5MZ10_9MICC</name>
<evidence type="ECO:0000256" key="1">
    <source>
        <dbReference type="SAM" id="Phobius"/>
    </source>
</evidence>